<dbReference type="InterPro" id="IPR036388">
    <property type="entry name" value="WH-like_DNA-bd_sf"/>
</dbReference>
<evidence type="ECO:0000313" key="6">
    <source>
        <dbReference type="Proteomes" id="UP001189225"/>
    </source>
</evidence>
<dbReference type="InterPro" id="IPR005143">
    <property type="entry name" value="TF_LuxR_autoind-bd_dom"/>
</dbReference>
<feature type="domain" description="HTH luxR-type" evidence="4">
    <location>
        <begin position="297"/>
        <end position="362"/>
    </location>
</feature>
<evidence type="ECO:0000256" key="1">
    <source>
        <dbReference type="ARBA" id="ARBA00023015"/>
    </source>
</evidence>
<comment type="caution">
    <text evidence="5">The sequence shown here is derived from an EMBL/GenBank/DDBJ whole genome shotgun (WGS) entry which is preliminary data.</text>
</comment>
<dbReference type="Gene3D" id="1.10.10.10">
    <property type="entry name" value="Winged helix-like DNA-binding domain superfamily/Winged helix DNA-binding domain"/>
    <property type="match status" value="1"/>
</dbReference>
<dbReference type="RefSeq" id="WP_316898206.1">
    <property type="nucleotide sequence ID" value="NZ_CATWHI010000001.1"/>
</dbReference>
<dbReference type="Pfam" id="PF00196">
    <property type="entry name" value="GerE"/>
    <property type="match status" value="1"/>
</dbReference>
<keyword evidence="2" id="KW-0238">DNA-binding</keyword>
<dbReference type="GO" id="GO:0003677">
    <property type="term" value="F:DNA binding"/>
    <property type="evidence" value="ECO:0007669"/>
    <property type="project" value="UniProtKB-KW"/>
</dbReference>
<dbReference type="GO" id="GO:0006355">
    <property type="term" value="P:regulation of DNA-templated transcription"/>
    <property type="evidence" value="ECO:0007669"/>
    <property type="project" value="InterPro"/>
</dbReference>
<dbReference type="Gene3D" id="3.30.450.80">
    <property type="entry name" value="Transcription factor LuxR-like, autoinducer-binding domain"/>
    <property type="match status" value="1"/>
</dbReference>
<evidence type="ECO:0000256" key="2">
    <source>
        <dbReference type="ARBA" id="ARBA00023125"/>
    </source>
</evidence>
<dbReference type="PANTHER" id="PTHR44688:SF16">
    <property type="entry name" value="DNA-BINDING TRANSCRIPTIONAL ACTIVATOR DEVR_DOSR"/>
    <property type="match status" value="1"/>
</dbReference>
<dbReference type="Pfam" id="PF03472">
    <property type="entry name" value="Autoind_bind"/>
    <property type="match status" value="1"/>
</dbReference>
<dbReference type="Proteomes" id="UP001189225">
    <property type="component" value="Unassembled WGS sequence"/>
</dbReference>
<dbReference type="SUPFAM" id="SSF75516">
    <property type="entry name" value="Pheromone-binding domain of LuxR-like quorum-sensing transcription factors"/>
    <property type="match status" value="1"/>
</dbReference>
<sequence length="364" mass="39244">MAAAHRADGLQAVRFPRAEDLALLMDMRPALKGADGQSRGSARPGASVQIDLDALPVPQAEAASVPAALPGHADSLSARTAADDAANGDRFFVPLPPGTDVVPVDEHALFFEPAPAHPGRLRLAAELQAARGVAERARIVSGLMGLMGFSSLTYALTERHENAPPTVAMLKNYVTPRFLQRYCDERLFTVDPRLPAVFATGMPLVWDLASLARGQARMEPALRALLQTMDEHGLRSGVMFSLGAGKGTSHAIVSLSSPHAGREWISDSVLGQSILFGMALHQVWRAPLQTFARNTRACSEEAPLTVMQSRVLTCLASGMSDKEIAIKLHTTAHNVDYHLRLIRRRYGATNRAQLAYIAGRLNLI</sequence>
<keyword evidence="1" id="KW-0805">Transcription regulation</keyword>
<protein>
    <recommendedName>
        <fullName evidence="4">HTH luxR-type domain-containing protein</fullName>
    </recommendedName>
</protein>
<keyword evidence="3" id="KW-0804">Transcription</keyword>
<reference evidence="5 6" key="1">
    <citation type="submission" date="2023-07" db="EMBL/GenBank/DDBJ databases">
        <authorList>
            <person name="Peeters C."/>
        </authorList>
    </citation>
    <scope>NUCLEOTIDE SEQUENCE [LARGE SCALE GENOMIC DNA]</scope>
    <source>
        <strain evidence="5 6">R-16034</strain>
    </source>
</reference>
<name>A0AB72WWB4_9RALS</name>
<proteinExistence type="predicted"/>
<dbReference type="SUPFAM" id="SSF46894">
    <property type="entry name" value="C-terminal effector domain of the bipartite response regulators"/>
    <property type="match status" value="1"/>
</dbReference>
<organism evidence="5 6">
    <name type="scientific">Ralstonia edaphi</name>
    <dbReference type="NCBI Taxonomy" id="3058599"/>
    <lineage>
        <taxon>Bacteria</taxon>
        <taxon>Pseudomonadati</taxon>
        <taxon>Pseudomonadota</taxon>
        <taxon>Betaproteobacteria</taxon>
        <taxon>Burkholderiales</taxon>
        <taxon>Burkholderiaceae</taxon>
        <taxon>Ralstonia</taxon>
    </lineage>
</organism>
<evidence type="ECO:0000259" key="4">
    <source>
        <dbReference type="PROSITE" id="PS50043"/>
    </source>
</evidence>
<dbReference type="InterPro" id="IPR000792">
    <property type="entry name" value="Tscrpt_reg_LuxR_C"/>
</dbReference>
<gene>
    <name evidence="5" type="ORF">R16034_00350</name>
</gene>
<evidence type="ECO:0000256" key="3">
    <source>
        <dbReference type="ARBA" id="ARBA00023163"/>
    </source>
</evidence>
<accession>A0AB72WWB4</accession>
<dbReference type="InterPro" id="IPR036693">
    <property type="entry name" value="TF_LuxR_autoind-bd_dom_sf"/>
</dbReference>
<dbReference type="SMART" id="SM00421">
    <property type="entry name" value="HTH_LUXR"/>
    <property type="match status" value="1"/>
</dbReference>
<dbReference type="PANTHER" id="PTHR44688">
    <property type="entry name" value="DNA-BINDING TRANSCRIPTIONAL ACTIVATOR DEVR_DOSR"/>
    <property type="match status" value="1"/>
</dbReference>
<keyword evidence="6" id="KW-1185">Reference proteome</keyword>
<dbReference type="CDD" id="cd06170">
    <property type="entry name" value="LuxR_C_like"/>
    <property type="match status" value="1"/>
</dbReference>
<evidence type="ECO:0000313" key="5">
    <source>
        <dbReference type="EMBL" id="CAJ0736161.1"/>
    </source>
</evidence>
<dbReference type="PROSITE" id="PS50043">
    <property type="entry name" value="HTH_LUXR_2"/>
    <property type="match status" value="1"/>
</dbReference>
<dbReference type="AlphaFoldDB" id="A0AB72WWB4"/>
<dbReference type="InterPro" id="IPR016032">
    <property type="entry name" value="Sig_transdc_resp-reg_C-effctor"/>
</dbReference>
<dbReference type="EMBL" id="CATWHI010000001">
    <property type="protein sequence ID" value="CAJ0736161.1"/>
    <property type="molecule type" value="Genomic_DNA"/>
</dbReference>